<dbReference type="OMA" id="VCTFERI"/>
<gene>
    <name evidence="1" type="ORF">CAEBREN_16226</name>
</gene>
<reference evidence="2" key="1">
    <citation type="submission" date="2011-07" db="EMBL/GenBank/DDBJ databases">
        <authorList>
            <consortium name="Caenorhabditis brenneri Sequencing and Analysis Consortium"/>
            <person name="Wilson R.K."/>
        </authorList>
    </citation>
    <scope>NUCLEOTIDE SEQUENCE [LARGE SCALE GENOMIC DNA]</scope>
    <source>
        <strain evidence="2">PB2801</strain>
    </source>
</reference>
<dbReference type="HOGENOM" id="CLU_644412_0_0_1"/>
<organism evidence="2">
    <name type="scientific">Caenorhabditis brenneri</name>
    <name type="common">Nematode worm</name>
    <dbReference type="NCBI Taxonomy" id="135651"/>
    <lineage>
        <taxon>Eukaryota</taxon>
        <taxon>Metazoa</taxon>
        <taxon>Ecdysozoa</taxon>
        <taxon>Nematoda</taxon>
        <taxon>Chromadorea</taxon>
        <taxon>Rhabditida</taxon>
        <taxon>Rhabditina</taxon>
        <taxon>Rhabditomorpha</taxon>
        <taxon>Rhabditoidea</taxon>
        <taxon>Rhabditidae</taxon>
        <taxon>Peloderinae</taxon>
        <taxon>Caenorhabditis</taxon>
    </lineage>
</organism>
<dbReference type="InterPro" id="IPR021942">
    <property type="entry name" value="DUF3557"/>
</dbReference>
<dbReference type="AlphaFoldDB" id="G0MDR9"/>
<name>G0MDR9_CAEBE</name>
<dbReference type="STRING" id="135651.G0MDR9"/>
<protein>
    <submittedName>
        <fullName evidence="1">Uncharacterized protein</fullName>
    </submittedName>
</protein>
<dbReference type="InParanoid" id="G0MDR9"/>
<dbReference type="PANTHER" id="PTHR31379">
    <property type="entry name" value="F-BOX C PROTEIN-RELATED-RELATED"/>
    <property type="match status" value="1"/>
</dbReference>
<keyword evidence="2" id="KW-1185">Reference proteome</keyword>
<accession>G0MDR9</accession>
<evidence type="ECO:0000313" key="1">
    <source>
        <dbReference type="EMBL" id="EGT49540.1"/>
    </source>
</evidence>
<dbReference type="Proteomes" id="UP000008068">
    <property type="component" value="Unassembled WGS sequence"/>
</dbReference>
<dbReference type="PANTHER" id="PTHR31379:SF1">
    <property type="entry name" value="F-BOX C PROTEIN-RELATED"/>
    <property type="match status" value="1"/>
</dbReference>
<dbReference type="EMBL" id="GL379790">
    <property type="protein sequence ID" value="EGT49540.1"/>
    <property type="molecule type" value="Genomic_DNA"/>
</dbReference>
<dbReference type="Pfam" id="PF12078">
    <property type="entry name" value="DUF3557"/>
    <property type="match status" value="1"/>
</dbReference>
<sequence>MSQQKPVSYEARKVIMEHLEANKRYSLAARCPSLRKIHEIVPLTIQYLKLQENSITLNSREHIFQTTMDYPYSTCFQQNQKNGKIDFDLDAYGNRDQNPEIMFGDLELRGHTEQLAVGQAGRINEVLFQAMLPDIIRENQRNLVRNQNYSAGGWQRYRSWVVCTFERISNPEITQYTVRYPEHFNIKSALRNHIGRIFNSETLVKYLDVDVSVGILRFPENFKIRVHALSVKSGVLDTISEVLTTSSFPLKQLTLEPMTLTSPDFQHEDLLSSECLHIIWAFVDEELIDTIKNLPNRNIHLSGGLISSLEALVYNWATPTKPIGTKLSIQHPDVEGYLNLILNDMAVLKKILPDKKSTDFPYCATVHSNDVEDNWELNIYGDKISNYEGKLINYNDENPWMLVLEIMEKGSAKQDEQRSRKREHSV</sequence>
<dbReference type="OrthoDB" id="10655035at2759"/>
<evidence type="ECO:0000313" key="2">
    <source>
        <dbReference type="Proteomes" id="UP000008068"/>
    </source>
</evidence>
<proteinExistence type="predicted"/>